<evidence type="ECO:0000313" key="3">
    <source>
        <dbReference type="EMBL" id="KZT38859.1"/>
    </source>
</evidence>
<feature type="domain" description="DUF6535" evidence="2">
    <location>
        <begin position="20"/>
        <end position="175"/>
    </location>
</feature>
<feature type="transmembrane region" description="Helical" evidence="1">
    <location>
        <begin position="94"/>
        <end position="112"/>
    </location>
</feature>
<dbReference type="InterPro" id="IPR045338">
    <property type="entry name" value="DUF6535"/>
</dbReference>
<feature type="transmembrane region" description="Helical" evidence="1">
    <location>
        <begin position="153"/>
        <end position="178"/>
    </location>
</feature>
<dbReference type="AlphaFoldDB" id="A0A166DSY3"/>
<sequence>MLLNPIRLSKGKKLTDRMTWKVLGQEAVAKPKDQVDTRKELMDVSLIFTAIFLTVVTAFIAHVIQAFTSPSTPNSGPASAKPPLPPLSTQSVALFYYLALIVSILNSVLCVLGKQWAARVLALPPGRTETERTLAHEARKALAQRKLIPLMSVLFWTLLLSITLFITGLLIQLWALAFSCDKPAFVLITAAALGTALSILILGIILAATYHAVIHQNSPFESPPSTALRPAAGWLNARKAKKTLDLELSADDEPAGRPAKDASPIEDLKEVSILDNDNIQAIKTYARLVINTNDTEVLERAAPSFEFSQWVDVWDDMQSVFEAVRGRFLTTDTSIRVKETVHNQLVHFKDWPGWRMPETSSEWRRDLQVTGMTQWCKEECGRLIWRGHDSFVQFFPAWAFFTSFEEGNHDLRCKAYNPDPCETCVHRVLSSYNYNRTLGHRRELFYAAVLKFAAVRLRLPSDSRSPMNLIGSFRASVIQSFIRNPGMPWSFFTDIAMLLTKDNEVTALVELAPFLSNLSGRMLRGGPECLVKFLTGLVPSFPPDFKVPQSFDLSPALAVFIEQRGALETADIRSECLPEPCPRGSGFLHEALAMGVAAVAAGISPSGIGADFIDSIKGCDCLLSEGRSDQVEKILKGIDPLDLLRIILQQSRIRQRDVVNLVPHLTHGREVECLRELAPIISSTPVTLKHGDFPAVIELLIHLKPMIADNHSLASQINLSHAMTAYPSTRFFPWEKPKYLPWMAGKYAATVIYYLDNGAFYHDDDTTFALAFFAMICDMARFEFNLWDEEEKDWKFTVERALFYRRQLESNA</sequence>
<name>A0A166DSY3_9AGAM</name>
<dbReference type="EMBL" id="KV428056">
    <property type="protein sequence ID" value="KZT38859.1"/>
    <property type="molecule type" value="Genomic_DNA"/>
</dbReference>
<reference evidence="3 4" key="1">
    <citation type="journal article" date="2016" name="Mol. Biol. Evol.">
        <title>Comparative Genomics of Early-Diverging Mushroom-Forming Fungi Provides Insights into the Origins of Lignocellulose Decay Capabilities.</title>
        <authorList>
            <person name="Nagy L.G."/>
            <person name="Riley R."/>
            <person name="Tritt A."/>
            <person name="Adam C."/>
            <person name="Daum C."/>
            <person name="Floudas D."/>
            <person name="Sun H."/>
            <person name="Yadav J.S."/>
            <person name="Pangilinan J."/>
            <person name="Larsson K.H."/>
            <person name="Matsuura K."/>
            <person name="Barry K."/>
            <person name="Labutti K."/>
            <person name="Kuo R."/>
            <person name="Ohm R.A."/>
            <person name="Bhattacharya S.S."/>
            <person name="Shirouzu T."/>
            <person name="Yoshinaga Y."/>
            <person name="Martin F.M."/>
            <person name="Grigoriev I.V."/>
            <person name="Hibbett D.S."/>
        </authorList>
    </citation>
    <scope>NUCLEOTIDE SEQUENCE [LARGE SCALE GENOMIC DNA]</scope>
    <source>
        <strain evidence="3 4">HHB10207 ss-3</strain>
    </source>
</reference>
<keyword evidence="4" id="KW-1185">Reference proteome</keyword>
<dbReference type="Pfam" id="PF20153">
    <property type="entry name" value="DUF6535"/>
    <property type="match status" value="1"/>
</dbReference>
<organism evidence="3 4">
    <name type="scientific">Sistotremastrum suecicum HHB10207 ss-3</name>
    <dbReference type="NCBI Taxonomy" id="1314776"/>
    <lineage>
        <taxon>Eukaryota</taxon>
        <taxon>Fungi</taxon>
        <taxon>Dikarya</taxon>
        <taxon>Basidiomycota</taxon>
        <taxon>Agaricomycotina</taxon>
        <taxon>Agaricomycetes</taxon>
        <taxon>Sistotremastrales</taxon>
        <taxon>Sistotremastraceae</taxon>
        <taxon>Sistotremastrum</taxon>
    </lineage>
</organism>
<accession>A0A166DSY3</accession>
<dbReference type="STRING" id="1314776.A0A166DSY3"/>
<proteinExistence type="predicted"/>
<dbReference type="Proteomes" id="UP000076798">
    <property type="component" value="Unassembled WGS sequence"/>
</dbReference>
<evidence type="ECO:0000259" key="2">
    <source>
        <dbReference type="Pfam" id="PF20153"/>
    </source>
</evidence>
<keyword evidence="1" id="KW-0472">Membrane</keyword>
<keyword evidence="1" id="KW-0812">Transmembrane</keyword>
<protein>
    <recommendedName>
        <fullName evidence="2">DUF6535 domain-containing protein</fullName>
    </recommendedName>
</protein>
<gene>
    <name evidence="3" type="ORF">SISSUDRAFT_1061676</name>
</gene>
<feature type="transmembrane region" description="Helical" evidence="1">
    <location>
        <begin position="184"/>
        <end position="208"/>
    </location>
</feature>
<keyword evidence="1" id="KW-1133">Transmembrane helix</keyword>
<evidence type="ECO:0000256" key="1">
    <source>
        <dbReference type="SAM" id="Phobius"/>
    </source>
</evidence>
<evidence type="ECO:0000313" key="4">
    <source>
        <dbReference type="Proteomes" id="UP000076798"/>
    </source>
</evidence>
<feature type="transmembrane region" description="Helical" evidence="1">
    <location>
        <begin position="46"/>
        <end position="67"/>
    </location>
</feature>